<feature type="compositionally biased region" description="Polar residues" evidence="1">
    <location>
        <begin position="32"/>
        <end position="46"/>
    </location>
</feature>
<dbReference type="EMBL" id="JAUKUD010000003">
    <property type="protein sequence ID" value="KAK0749419.1"/>
    <property type="molecule type" value="Genomic_DNA"/>
</dbReference>
<organism evidence="2 3">
    <name type="scientific">Schizothecium vesticola</name>
    <dbReference type="NCBI Taxonomy" id="314040"/>
    <lineage>
        <taxon>Eukaryota</taxon>
        <taxon>Fungi</taxon>
        <taxon>Dikarya</taxon>
        <taxon>Ascomycota</taxon>
        <taxon>Pezizomycotina</taxon>
        <taxon>Sordariomycetes</taxon>
        <taxon>Sordariomycetidae</taxon>
        <taxon>Sordariales</taxon>
        <taxon>Schizotheciaceae</taxon>
        <taxon>Schizothecium</taxon>
    </lineage>
</organism>
<feature type="region of interest" description="Disordered" evidence="1">
    <location>
        <begin position="1"/>
        <end position="99"/>
    </location>
</feature>
<evidence type="ECO:0000313" key="3">
    <source>
        <dbReference type="Proteomes" id="UP001172155"/>
    </source>
</evidence>
<protein>
    <submittedName>
        <fullName evidence="2">Uncharacterized protein</fullName>
    </submittedName>
</protein>
<evidence type="ECO:0000256" key="1">
    <source>
        <dbReference type="SAM" id="MobiDB-lite"/>
    </source>
</evidence>
<reference evidence="2" key="1">
    <citation type="submission" date="2023-06" db="EMBL/GenBank/DDBJ databases">
        <title>Genome-scale phylogeny and comparative genomics of the fungal order Sordariales.</title>
        <authorList>
            <consortium name="Lawrence Berkeley National Laboratory"/>
            <person name="Hensen N."/>
            <person name="Bonometti L."/>
            <person name="Westerberg I."/>
            <person name="Brannstrom I.O."/>
            <person name="Guillou S."/>
            <person name="Cros-Aarteil S."/>
            <person name="Calhoun S."/>
            <person name="Haridas S."/>
            <person name="Kuo A."/>
            <person name="Mondo S."/>
            <person name="Pangilinan J."/>
            <person name="Riley R."/>
            <person name="LaButti K."/>
            <person name="Andreopoulos B."/>
            <person name="Lipzen A."/>
            <person name="Chen C."/>
            <person name="Yanf M."/>
            <person name="Daum C."/>
            <person name="Ng V."/>
            <person name="Clum A."/>
            <person name="Steindorff A."/>
            <person name="Ohm R."/>
            <person name="Martin F."/>
            <person name="Silar P."/>
            <person name="Natvig D."/>
            <person name="Lalanne C."/>
            <person name="Gautier V."/>
            <person name="Ament-velasquez S.L."/>
            <person name="Kruys A."/>
            <person name="Hutchinson M.I."/>
            <person name="Powell A.J."/>
            <person name="Barry K."/>
            <person name="Miller A.N."/>
            <person name="Grigoriev I.V."/>
            <person name="Debuchy R."/>
            <person name="Gladieux P."/>
            <person name="Thoren M.H."/>
            <person name="Johannesson H."/>
        </authorList>
    </citation>
    <scope>NUCLEOTIDE SEQUENCE</scope>
    <source>
        <strain evidence="2">SMH3187-1</strain>
    </source>
</reference>
<accession>A0AA40F1C6</accession>
<comment type="caution">
    <text evidence="2">The sequence shown here is derived from an EMBL/GenBank/DDBJ whole genome shotgun (WGS) entry which is preliminary data.</text>
</comment>
<dbReference type="AlphaFoldDB" id="A0AA40F1C6"/>
<sequence>MAAVEAPHHLQSALETLSPDDFETASIRSAAPSYTSDAPSYHSTILNPDPLPPYSPRETLGNRNSTTPSSSRPSLLPSDPSFPPAPGLPPVPSGPLRNHHIPTIPTLGYFRIPSWSTISSPTARVALRRSAGGGGGGRDTRPHHHNHLQLQDARRIMLLDRIVEEESARERTRRLEDPYLVGEYAAAQARRERLARERSSGGGSGDEVLIREDRRWDFFLGELSGRRARGGRLAMMR</sequence>
<keyword evidence="3" id="KW-1185">Reference proteome</keyword>
<proteinExistence type="predicted"/>
<feature type="compositionally biased region" description="Low complexity" evidence="1">
    <location>
        <begin position="68"/>
        <end position="79"/>
    </location>
</feature>
<feature type="compositionally biased region" description="Pro residues" evidence="1">
    <location>
        <begin position="80"/>
        <end position="93"/>
    </location>
</feature>
<gene>
    <name evidence="2" type="ORF">B0T18DRAFT_389008</name>
</gene>
<name>A0AA40F1C6_9PEZI</name>
<dbReference type="Proteomes" id="UP001172155">
    <property type="component" value="Unassembled WGS sequence"/>
</dbReference>
<evidence type="ECO:0000313" key="2">
    <source>
        <dbReference type="EMBL" id="KAK0749419.1"/>
    </source>
</evidence>